<comment type="caution">
    <text evidence="2">The sequence shown here is derived from an EMBL/GenBank/DDBJ whole genome shotgun (WGS) entry which is preliminary data.</text>
</comment>
<dbReference type="InterPro" id="IPR036365">
    <property type="entry name" value="PGBD-like_sf"/>
</dbReference>
<proteinExistence type="predicted"/>
<dbReference type="EMBL" id="JABBNT010000003">
    <property type="protein sequence ID" value="NMM45222.1"/>
    <property type="molecule type" value="Genomic_DNA"/>
</dbReference>
<dbReference type="RefSeq" id="WP_169625577.1">
    <property type="nucleotide sequence ID" value="NZ_JABBNT010000003.1"/>
</dbReference>
<protein>
    <recommendedName>
        <fullName evidence="1">Peptidoglycan binding-like domain-containing protein</fullName>
    </recommendedName>
</protein>
<organism evidence="2 3">
    <name type="scientific">Pacificispira spongiicola</name>
    <dbReference type="NCBI Taxonomy" id="2729598"/>
    <lineage>
        <taxon>Bacteria</taxon>
        <taxon>Pseudomonadati</taxon>
        <taxon>Pseudomonadota</taxon>
        <taxon>Alphaproteobacteria</taxon>
        <taxon>Rhodospirillales</taxon>
        <taxon>Rhodospirillaceae</taxon>
        <taxon>Pacificispira</taxon>
    </lineage>
</organism>
<dbReference type="InterPro" id="IPR002477">
    <property type="entry name" value="Peptidoglycan-bd-like"/>
</dbReference>
<dbReference type="SUPFAM" id="SSF47090">
    <property type="entry name" value="PGBD-like"/>
    <property type="match status" value="1"/>
</dbReference>
<dbReference type="Proteomes" id="UP000539372">
    <property type="component" value="Unassembled WGS sequence"/>
</dbReference>
<reference evidence="2 3" key="1">
    <citation type="submission" date="2020-04" db="EMBL/GenBank/DDBJ databases">
        <title>Rhodospirillaceae bacterium KN72 isolated from deep sea.</title>
        <authorList>
            <person name="Zhang D.-C."/>
        </authorList>
    </citation>
    <scope>NUCLEOTIDE SEQUENCE [LARGE SCALE GENOMIC DNA]</scope>
    <source>
        <strain evidence="2 3">KN72</strain>
    </source>
</reference>
<accession>A0A7Y0E0Y8</accession>
<keyword evidence="3" id="KW-1185">Reference proteome</keyword>
<evidence type="ECO:0000313" key="3">
    <source>
        <dbReference type="Proteomes" id="UP000539372"/>
    </source>
</evidence>
<name>A0A7Y0E0Y8_9PROT</name>
<gene>
    <name evidence="2" type="ORF">HH303_12080</name>
</gene>
<evidence type="ECO:0000313" key="2">
    <source>
        <dbReference type="EMBL" id="NMM45222.1"/>
    </source>
</evidence>
<sequence length="116" mass="12995">MATPYRLKKAIGSSYVVDPDDVWSLKSRLKTSGHYVVPGYGMTPYPDNELFRSIANFQRQTGLKADGVIKPDGETERALLAQDISTPTFWCKICGGPHAGINSLEVCHWCWEKGYR</sequence>
<dbReference type="InterPro" id="IPR036366">
    <property type="entry name" value="PGBDSf"/>
</dbReference>
<dbReference type="AlphaFoldDB" id="A0A7Y0E0Y8"/>
<dbReference type="Gene3D" id="1.10.101.10">
    <property type="entry name" value="PGBD-like superfamily/PGBD"/>
    <property type="match status" value="1"/>
</dbReference>
<feature type="domain" description="Peptidoglycan binding-like" evidence="1">
    <location>
        <begin position="20"/>
        <end position="69"/>
    </location>
</feature>
<dbReference type="Pfam" id="PF01471">
    <property type="entry name" value="PG_binding_1"/>
    <property type="match status" value="1"/>
</dbReference>
<evidence type="ECO:0000259" key="1">
    <source>
        <dbReference type="Pfam" id="PF01471"/>
    </source>
</evidence>